<reference evidence="1 2" key="1">
    <citation type="submission" date="2019-05" db="EMBL/GenBank/DDBJ databases">
        <authorList>
            <consortium name="Pathogen Informatics"/>
        </authorList>
    </citation>
    <scope>NUCLEOTIDE SEQUENCE [LARGE SCALE GENOMIC DNA]</scope>
    <source>
        <strain evidence="1 2">NCTC11429</strain>
    </source>
</reference>
<dbReference type="AlphaFoldDB" id="A0A4U9U7T0"/>
<protein>
    <submittedName>
        <fullName evidence="1">Uncharacterized protein</fullName>
    </submittedName>
</protein>
<gene>
    <name evidence="1" type="ORF">NCTC11429_00329</name>
</gene>
<proteinExistence type="predicted"/>
<organism evidence="1 2">
    <name type="scientific">Sphingobacterium thalpophilum</name>
    <dbReference type="NCBI Taxonomy" id="259"/>
    <lineage>
        <taxon>Bacteria</taxon>
        <taxon>Pseudomonadati</taxon>
        <taxon>Bacteroidota</taxon>
        <taxon>Sphingobacteriia</taxon>
        <taxon>Sphingobacteriales</taxon>
        <taxon>Sphingobacteriaceae</taxon>
        <taxon>Sphingobacterium</taxon>
    </lineage>
</organism>
<dbReference type="EMBL" id="LR590484">
    <property type="protein sequence ID" value="VTR29000.1"/>
    <property type="molecule type" value="Genomic_DNA"/>
</dbReference>
<dbReference type="Proteomes" id="UP000308196">
    <property type="component" value="Chromosome"/>
</dbReference>
<evidence type="ECO:0000313" key="2">
    <source>
        <dbReference type="Proteomes" id="UP000308196"/>
    </source>
</evidence>
<name>A0A4U9U7T0_9SPHI</name>
<accession>A0A4U9U7T0</accession>
<evidence type="ECO:0000313" key="1">
    <source>
        <dbReference type="EMBL" id="VTR29000.1"/>
    </source>
</evidence>
<sequence>MLIHAINSTIAVPIKVNTVGCLYDPTMSGLYAAINITVRDTGKKQSTSSPNHALKFYKFKIVRELRVPDVDTFTINSAKLTERSKAVFKKYYISIKPNKVRSKPHRNTFQLLLYTILLLNQTNALLL</sequence>
<dbReference type="KEGG" id="stha:NCTC11429_00329"/>